<evidence type="ECO:0000256" key="1">
    <source>
        <dbReference type="SAM" id="MobiDB-lite"/>
    </source>
</evidence>
<gene>
    <name evidence="2" type="ORF">PLEPLA_LOCUS34855</name>
</gene>
<dbReference type="Proteomes" id="UP001153269">
    <property type="component" value="Unassembled WGS sequence"/>
</dbReference>
<feature type="compositionally biased region" description="Basic residues" evidence="1">
    <location>
        <begin position="91"/>
        <end position="101"/>
    </location>
</feature>
<keyword evidence="3" id="KW-1185">Reference proteome</keyword>
<evidence type="ECO:0000313" key="3">
    <source>
        <dbReference type="Proteomes" id="UP001153269"/>
    </source>
</evidence>
<proteinExistence type="predicted"/>
<evidence type="ECO:0000313" key="2">
    <source>
        <dbReference type="EMBL" id="CAB1447160.1"/>
    </source>
</evidence>
<accession>A0A9N7Z294</accession>
<dbReference type="EMBL" id="CADEAL010003936">
    <property type="protein sequence ID" value="CAB1447160.1"/>
    <property type="molecule type" value="Genomic_DNA"/>
</dbReference>
<organism evidence="2 3">
    <name type="scientific">Pleuronectes platessa</name>
    <name type="common">European plaice</name>
    <dbReference type="NCBI Taxonomy" id="8262"/>
    <lineage>
        <taxon>Eukaryota</taxon>
        <taxon>Metazoa</taxon>
        <taxon>Chordata</taxon>
        <taxon>Craniata</taxon>
        <taxon>Vertebrata</taxon>
        <taxon>Euteleostomi</taxon>
        <taxon>Actinopterygii</taxon>
        <taxon>Neopterygii</taxon>
        <taxon>Teleostei</taxon>
        <taxon>Neoteleostei</taxon>
        <taxon>Acanthomorphata</taxon>
        <taxon>Carangaria</taxon>
        <taxon>Pleuronectiformes</taxon>
        <taxon>Pleuronectoidei</taxon>
        <taxon>Pleuronectidae</taxon>
        <taxon>Pleuronectes</taxon>
    </lineage>
</organism>
<feature type="compositionally biased region" description="Polar residues" evidence="1">
    <location>
        <begin position="106"/>
        <end position="116"/>
    </location>
</feature>
<dbReference type="AlphaFoldDB" id="A0A9N7Z294"/>
<sequence length="125" mass="13404">MVADGAGGSRGTKNPVAEALARFGRGRTLGTHFRGRFSHSRHHRAALRGVVCGSTVNNTRTGGEAGECRQNTRSAPGGPAKPPPRFDRLKRSTRHRQRLSRRGTTSPASRSVTHQHNLAAVCTSV</sequence>
<name>A0A9N7Z294_PLEPL</name>
<feature type="region of interest" description="Disordered" evidence="1">
    <location>
        <begin position="23"/>
        <end position="116"/>
    </location>
</feature>
<feature type="compositionally biased region" description="Basic residues" evidence="1">
    <location>
        <begin position="33"/>
        <end position="46"/>
    </location>
</feature>
<protein>
    <submittedName>
        <fullName evidence="2">Uncharacterized protein</fullName>
    </submittedName>
</protein>
<reference evidence="2" key="1">
    <citation type="submission" date="2020-03" db="EMBL/GenBank/DDBJ databases">
        <authorList>
            <person name="Weist P."/>
        </authorList>
    </citation>
    <scope>NUCLEOTIDE SEQUENCE</scope>
</reference>
<comment type="caution">
    <text evidence="2">The sequence shown here is derived from an EMBL/GenBank/DDBJ whole genome shotgun (WGS) entry which is preliminary data.</text>
</comment>